<dbReference type="Pfam" id="PF18416">
    <property type="entry name" value="GbpA_2"/>
    <property type="match status" value="1"/>
</dbReference>
<evidence type="ECO:0000256" key="2">
    <source>
        <dbReference type="ARBA" id="ARBA00022669"/>
    </source>
</evidence>
<keyword evidence="2" id="KW-0147">Chitin-binding</keyword>
<feature type="signal peptide" evidence="5">
    <location>
        <begin position="1"/>
        <end position="28"/>
    </location>
</feature>
<dbReference type="Pfam" id="PF03067">
    <property type="entry name" value="LPMO_10"/>
    <property type="match status" value="1"/>
</dbReference>
<dbReference type="Proteomes" id="UP001607151">
    <property type="component" value="Unassembled WGS sequence"/>
</dbReference>
<evidence type="ECO:0000259" key="6">
    <source>
        <dbReference type="SMART" id="SM00495"/>
    </source>
</evidence>
<evidence type="ECO:0000313" key="8">
    <source>
        <dbReference type="Proteomes" id="UP001607151"/>
    </source>
</evidence>
<dbReference type="Gene3D" id="2.70.50.50">
    <property type="entry name" value="chitin-binding protein cbp21"/>
    <property type="match status" value="1"/>
</dbReference>
<proteinExistence type="predicted"/>
<reference evidence="7 8" key="1">
    <citation type="submission" date="2024-10" db="EMBL/GenBank/DDBJ databases">
        <authorList>
            <person name="Yibar A."/>
            <person name="Saticioglu I.B."/>
            <person name="Duman M."/>
            <person name="Ajmi N."/>
            <person name="Gurler F."/>
            <person name="Ay H."/>
            <person name="Onuk E."/>
            <person name="Guler S."/>
            <person name="Romalde J.L."/>
        </authorList>
    </citation>
    <scope>NUCLEOTIDE SEQUENCE [LARGE SCALE GENOMIC DNA]</scope>
    <source>
        <strain evidence="7 8">14-MA-B</strain>
    </source>
</reference>
<evidence type="ECO:0000256" key="3">
    <source>
        <dbReference type="ARBA" id="ARBA00022729"/>
    </source>
</evidence>
<dbReference type="InterPro" id="IPR041029">
    <property type="entry name" value="GbpA_2"/>
</dbReference>
<organism evidence="7 8">
    <name type="scientific">Vibrio rumoiensis</name>
    <dbReference type="NCBI Taxonomy" id="76258"/>
    <lineage>
        <taxon>Bacteria</taxon>
        <taxon>Pseudomonadati</taxon>
        <taxon>Pseudomonadota</taxon>
        <taxon>Gammaproteobacteria</taxon>
        <taxon>Vibrionales</taxon>
        <taxon>Vibrionaceae</taxon>
        <taxon>Vibrio</taxon>
    </lineage>
</organism>
<dbReference type="Gene3D" id="2.10.10.20">
    <property type="entry name" value="Carbohydrate-binding module superfamily 5/12"/>
    <property type="match status" value="2"/>
</dbReference>
<dbReference type="InterPro" id="IPR051024">
    <property type="entry name" value="GlcNAc_Chitin_IntDeg"/>
</dbReference>
<keyword evidence="8" id="KW-1185">Reference proteome</keyword>
<dbReference type="InterPro" id="IPR004302">
    <property type="entry name" value="Cellulose/chitin-bd_N"/>
</dbReference>
<dbReference type="SMART" id="SM00495">
    <property type="entry name" value="ChtBD3"/>
    <property type="match status" value="2"/>
</dbReference>
<dbReference type="PANTHER" id="PTHR34823:SF1">
    <property type="entry name" value="CHITIN-BINDING TYPE-4 DOMAIN-CONTAINING PROTEIN"/>
    <property type="match status" value="1"/>
</dbReference>
<dbReference type="CDD" id="cd12215">
    <property type="entry name" value="ChiC_BD"/>
    <property type="match status" value="2"/>
</dbReference>
<dbReference type="RefSeq" id="WP_394607874.1">
    <property type="nucleotide sequence ID" value="NZ_JBIHSN010000002.1"/>
</dbReference>
<evidence type="ECO:0000256" key="4">
    <source>
        <dbReference type="ARBA" id="ARBA00022801"/>
    </source>
</evidence>
<keyword evidence="3 5" id="KW-0732">Signal</keyword>
<dbReference type="SUPFAM" id="SSF51055">
    <property type="entry name" value="Carbohydrate binding domain"/>
    <property type="match status" value="2"/>
</dbReference>
<dbReference type="EMBL" id="JBIHSN010000002">
    <property type="protein sequence ID" value="MFH0265888.1"/>
    <property type="molecule type" value="Genomic_DNA"/>
</dbReference>
<keyword evidence="4" id="KW-0378">Hydrolase</keyword>
<dbReference type="CDD" id="cd21177">
    <property type="entry name" value="LPMO_AA10"/>
    <property type="match status" value="1"/>
</dbReference>
<sequence length="532" mass="58790">MKHQLSRPKLYLCISWVGLTLLSNYAQAHGYLDYPAARQQICDMDGGYWDSTDGSTIPNAACRSTFLESSWTPFVQKPEFSTLVSNYNDQTAVENAIPDGQLCSAGDNAKHGIDLPSPDWQKTKVDLTNNGKVTLQYRANTPHNPSFWKIYLSKPSYDSATMPLAWSDLDLIAEFGNLTTVELNGKKYYQMEVTLPEDRTGNAILYTRWQRQDPAGEGFYNCSDISFGTDNGETNPNNPLDKWISRGNYLASTINANAGDTAWLRVFDENGQEIIFEKSPIDNDAETVWAESLATTVNQKYPQIVQIGLKDSASQTIQYQSQDLYSNLVYLTDSNYSYQLEIKTGNHAPVISAPSNLTVQSGQSLVFEVSASDADSDPLIFSVDKGNIITQTENQVTVNYQAPTTDVQLNETIMVSVGDPISTAQANIAITVTPSENGNNNTGESTWSSSVAYSAGDVVIFEGISYTANWWSKGEQPDISSAWQAMVNSEAEWGAEQVYHSGDTVTYQGISYKAQWWTQGDRPDLAGPWVKS</sequence>
<evidence type="ECO:0000313" key="7">
    <source>
        <dbReference type="EMBL" id="MFH0265888.1"/>
    </source>
</evidence>
<dbReference type="InterPro" id="IPR036573">
    <property type="entry name" value="CBM_sf_5/12"/>
</dbReference>
<protein>
    <submittedName>
        <fullName evidence="7">Lytic polysaccharide monooxygenase</fullName>
    </submittedName>
</protein>
<feature type="chain" id="PRO_5046716594" evidence="5">
    <location>
        <begin position="29"/>
        <end position="532"/>
    </location>
</feature>
<dbReference type="InterPro" id="IPR013783">
    <property type="entry name" value="Ig-like_fold"/>
</dbReference>
<evidence type="ECO:0000256" key="1">
    <source>
        <dbReference type="ARBA" id="ARBA00022525"/>
    </source>
</evidence>
<dbReference type="Gene3D" id="3.30.70.2150">
    <property type="match status" value="1"/>
</dbReference>
<dbReference type="InterPro" id="IPR014756">
    <property type="entry name" value="Ig_E-set"/>
</dbReference>
<keyword evidence="7" id="KW-0503">Monooxygenase</keyword>
<keyword evidence="1" id="KW-0964">Secreted</keyword>
<accession>A0ABW7IZK6</accession>
<comment type="caution">
    <text evidence="7">The sequence shown here is derived from an EMBL/GenBank/DDBJ whole genome shotgun (WGS) entry which is preliminary data.</text>
</comment>
<gene>
    <name evidence="7" type="ORF">ACGRQ9_10480</name>
</gene>
<dbReference type="Pfam" id="PF02839">
    <property type="entry name" value="CBM_5_12"/>
    <property type="match status" value="2"/>
</dbReference>
<evidence type="ECO:0000256" key="5">
    <source>
        <dbReference type="SAM" id="SignalP"/>
    </source>
</evidence>
<dbReference type="SUPFAM" id="SSF81296">
    <property type="entry name" value="E set domains"/>
    <property type="match status" value="1"/>
</dbReference>
<keyword evidence="7" id="KW-0560">Oxidoreductase</keyword>
<dbReference type="Gene3D" id="2.60.40.10">
    <property type="entry name" value="Immunoglobulins"/>
    <property type="match status" value="1"/>
</dbReference>
<dbReference type="PANTHER" id="PTHR34823">
    <property type="entry name" value="GLCNAC-BINDING PROTEIN A"/>
    <property type="match status" value="1"/>
</dbReference>
<dbReference type="InterPro" id="IPR003610">
    <property type="entry name" value="CBM5/12"/>
</dbReference>
<name>A0ABW7IZK6_9VIBR</name>
<feature type="domain" description="Chitin-binding type-3" evidence="6">
    <location>
        <begin position="490"/>
        <end position="532"/>
    </location>
</feature>
<dbReference type="GO" id="GO:0004497">
    <property type="term" value="F:monooxygenase activity"/>
    <property type="evidence" value="ECO:0007669"/>
    <property type="project" value="UniProtKB-KW"/>
</dbReference>
<feature type="domain" description="Chitin-binding type-3" evidence="6">
    <location>
        <begin position="444"/>
        <end position="486"/>
    </location>
</feature>